<dbReference type="InterPro" id="IPR036852">
    <property type="entry name" value="Peptidase_S8/S53_dom_sf"/>
</dbReference>
<keyword evidence="3 5" id="KW-0378">Hydrolase</keyword>
<feature type="active site" description="Charge relay system" evidence="5">
    <location>
        <position position="250"/>
    </location>
</feature>
<protein>
    <submittedName>
        <fullName evidence="7">Subtilase family protein</fullName>
    </submittedName>
</protein>
<dbReference type="PANTHER" id="PTHR43806:SF11">
    <property type="entry name" value="CEREVISIN-RELATED"/>
    <property type="match status" value="1"/>
</dbReference>
<dbReference type="Proteomes" id="UP000240971">
    <property type="component" value="Unassembled WGS sequence"/>
</dbReference>
<proteinExistence type="inferred from homology"/>
<dbReference type="PROSITE" id="PS51892">
    <property type="entry name" value="SUBTILASE"/>
    <property type="match status" value="1"/>
</dbReference>
<dbReference type="PRINTS" id="PR00723">
    <property type="entry name" value="SUBTILISIN"/>
</dbReference>
<reference evidence="7 8" key="1">
    <citation type="submission" date="2018-03" db="EMBL/GenBank/DDBJ databases">
        <title>Genomic Encyclopedia of Archaeal and Bacterial Type Strains, Phase II (KMG-II): from individual species to whole genera.</title>
        <authorList>
            <person name="Goeker M."/>
        </authorList>
    </citation>
    <scope>NUCLEOTIDE SEQUENCE [LARGE SCALE GENOMIC DNA]</scope>
    <source>
        <strain evidence="7 8">DSM 24859</strain>
    </source>
</reference>
<evidence type="ECO:0000256" key="4">
    <source>
        <dbReference type="ARBA" id="ARBA00022825"/>
    </source>
</evidence>
<organism evidence="7 8">
    <name type="scientific">Chitinophaga niastensis</name>
    <dbReference type="NCBI Taxonomy" id="536980"/>
    <lineage>
        <taxon>Bacteria</taxon>
        <taxon>Pseudomonadati</taxon>
        <taxon>Bacteroidota</taxon>
        <taxon>Chitinophagia</taxon>
        <taxon>Chitinophagales</taxon>
        <taxon>Chitinophagaceae</taxon>
        <taxon>Chitinophaga</taxon>
    </lineage>
</organism>
<evidence type="ECO:0000256" key="1">
    <source>
        <dbReference type="ARBA" id="ARBA00011073"/>
    </source>
</evidence>
<keyword evidence="2 5" id="KW-0645">Protease</keyword>
<dbReference type="CDD" id="cd00306">
    <property type="entry name" value="Peptidases_S8_S53"/>
    <property type="match status" value="1"/>
</dbReference>
<feature type="domain" description="Peptidase S8/S53" evidence="6">
    <location>
        <begin position="241"/>
        <end position="508"/>
    </location>
</feature>
<sequence>MKNLNLLIAFALVITIVSCQKRESTLNATFPGNENPTSVVPKEKINAFIRAQWEKNHQFDWKTASDSLLWSALVQSDSVLSVGYQPAGFSDLANKIHAIDVTDANWKSTRAQVLDLILKFERKTSTALSEKDVLVFKENKLPVFDIKVSQFATIKALRASNLVRYAEPIGYGKYMDDGSSTKYTARAGASASSVLSFGCGTNVATPGLVAGVDYTNITPGAKQSWNYTYHNIPQAWARSTGQNVKVMIIDTGVSPDQDNLGASFNQGSSTGRTIEKLVTFPGATPDDLCGHGTAMSGALAGPRGTNGASTGIAYNCNLVVVHAAENVVILSSESVQGVSAAYILGGDRTDVKIISMSMGTIIAFNQITDAIQYAYNKGKLMFCAAGTTNSSIPNIIGVIFPAYLPTVVAVTGMKDNLTDRCVDCHVGPEVAFTIVMEKTSNGTTALSLAMSGAAPSTVGGSSVATSSCSAIAALVWSKYPTYPKDSIIARMKRASSFASNRNHDFGWGIPNADVAVGQ</sequence>
<feature type="active site" description="Charge relay system" evidence="5">
    <location>
        <position position="291"/>
    </location>
</feature>
<dbReference type="OrthoDB" id="9798386at2"/>
<comment type="caution">
    <text evidence="7">The sequence shown here is derived from an EMBL/GenBank/DDBJ whole genome shotgun (WGS) entry which is preliminary data.</text>
</comment>
<accession>A0A2P8HHA3</accession>
<dbReference type="Gene3D" id="3.40.50.200">
    <property type="entry name" value="Peptidase S8/S53 domain"/>
    <property type="match status" value="1"/>
</dbReference>
<evidence type="ECO:0000256" key="3">
    <source>
        <dbReference type="ARBA" id="ARBA00022801"/>
    </source>
</evidence>
<evidence type="ECO:0000259" key="6">
    <source>
        <dbReference type="Pfam" id="PF00082"/>
    </source>
</evidence>
<dbReference type="PANTHER" id="PTHR43806">
    <property type="entry name" value="PEPTIDASE S8"/>
    <property type="match status" value="1"/>
</dbReference>
<dbReference type="InterPro" id="IPR015500">
    <property type="entry name" value="Peptidase_S8_subtilisin-rel"/>
</dbReference>
<evidence type="ECO:0000313" key="8">
    <source>
        <dbReference type="Proteomes" id="UP000240971"/>
    </source>
</evidence>
<dbReference type="SUPFAM" id="SSF52743">
    <property type="entry name" value="Subtilisin-like"/>
    <property type="match status" value="1"/>
</dbReference>
<dbReference type="Pfam" id="PF00082">
    <property type="entry name" value="Peptidase_S8"/>
    <property type="match status" value="1"/>
</dbReference>
<evidence type="ECO:0000313" key="7">
    <source>
        <dbReference type="EMBL" id="PSL45614.1"/>
    </source>
</evidence>
<dbReference type="AlphaFoldDB" id="A0A2P8HHA3"/>
<keyword evidence="8" id="KW-1185">Reference proteome</keyword>
<dbReference type="PROSITE" id="PS51257">
    <property type="entry name" value="PROKAR_LIPOPROTEIN"/>
    <property type="match status" value="1"/>
</dbReference>
<dbReference type="InterPro" id="IPR050131">
    <property type="entry name" value="Peptidase_S8_subtilisin-like"/>
</dbReference>
<gene>
    <name evidence="7" type="ORF">CLV51_104320</name>
</gene>
<evidence type="ECO:0000256" key="2">
    <source>
        <dbReference type="ARBA" id="ARBA00022670"/>
    </source>
</evidence>
<dbReference type="GO" id="GO:0004252">
    <property type="term" value="F:serine-type endopeptidase activity"/>
    <property type="evidence" value="ECO:0007669"/>
    <property type="project" value="UniProtKB-UniRule"/>
</dbReference>
<dbReference type="InterPro" id="IPR000209">
    <property type="entry name" value="Peptidase_S8/S53_dom"/>
</dbReference>
<dbReference type="InterPro" id="IPR023827">
    <property type="entry name" value="Peptidase_S8_Asp-AS"/>
</dbReference>
<evidence type="ECO:0000256" key="5">
    <source>
        <dbReference type="PROSITE-ProRule" id="PRU01240"/>
    </source>
</evidence>
<dbReference type="PROSITE" id="PS00136">
    <property type="entry name" value="SUBTILASE_ASP"/>
    <property type="match status" value="1"/>
</dbReference>
<feature type="active site" description="Charge relay system" evidence="5">
    <location>
        <position position="462"/>
    </location>
</feature>
<dbReference type="RefSeq" id="WP_106529934.1">
    <property type="nucleotide sequence ID" value="NZ_PYAW01000004.1"/>
</dbReference>
<dbReference type="GO" id="GO:0006508">
    <property type="term" value="P:proteolysis"/>
    <property type="evidence" value="ECO:0007669"/>
    <property type="project" value="UniProtKB-KW"/>
</dbReference>
<name>A0A2P8HHA3_CHINA</name>
<dbReference type="EMBL" id="PYAW01000004">
    <property type="protein sequence ID" value="PSL45614.1"/>
    <property type="molecule type" value="Genomic_DNA"/>
</dbReference>
<comment type="similarity">
    <text evidence="1 5">Belongs to the peptidase S8 family.</text>
</comment>
<keyword evidence="4 5" id="KW-0720">Serine protease</keyword>